<dbReference type="Gene3D" id="3.40.50.720">
    <property type="entry name" value="NAD(P)-binding Rossmann-like Domain"/>
    <property type="match status" value="1"/>
</dbReference>
<dbReference type="Proteomes" id="UP001610334">
    <property type="component" value="Unassembled WGS sequence"/>
</dbReference>
<dbReference type="CDD" id="cd05251">
    <property type="entry name" value="NmrA_like_SDR_a"/>
    <property type="match status" value="1"/>
</dbReference>
<dbReference type="PANTHER" id="PTHR42748">
    <property type="entry name" value="NITROGEN METABOLITE REPRESSION PROTEIN NMRA FAMILY MEMBER"/>
    <property type="match status" value="1"/>
</dbReference>
<dbReference type="Pfam" id="PF05368">
    <property type="entry name" value="NmrA"/>
    <property type="match status" value="1"/>
</dbReference>
<accession>A0ABR4HSB1</accession>
<dbReference type="SUPFAM" id="SSF51735">
    <property type="entry name" value="NAD(P)-binding Rossmann-fold domains"/>
    <property type="match status" value="1"/>
</dbReference>
<dbReference type="Gene3D" id="3.90.25.10">
    <property type="entry name" value="UDP-galactose 4-epimerase, domain 1"/>
    <property type="match status" value="1"/>
</dbReference>
<evidence type="ECO:0000256" key="1">
    <source>
        <dbReference type="ARBA" id="ARBA00006328"/>
    </source>
</evidence>
<gene>
    <name evidence="4" type="ORF">BJX63DRAFT_385531</name>
</gene>
<sequence length="333" mass="37765">MSTPKLIVVLGATGTQGGSVVNTFLSDNSWRIRGLTRNTSSSKAQALKERGVEVVEADLDDPASLEAAFQGASAIYSVTDFWNSFASPELRARRDKENPTQPMNIFTYHYEVQQGRNVFDAAAKIPTLERLIYSNLADCTKWSKGKYPNVWHFCSKQHAADYGKETYPELWKKTSLQQAGFYLSNFNGHPLLVPQKVADGVYHFISGLDKDVHLPWIAAEEDTGPAAKALLESPPGKHLIVYREWLTPEQFVEIWSRVLGVEAHWIRVPDGESIPNIPEELVDEMKDNWAMWNEFGYEGRDDPTVIHPRDLEVKFPQPSVEEWMRKQDWSAVL</sequence>
<dbReference type="InterPro" id="IPR036291">
    <property type="entry name" value="NAD(P)-bd_dom_sf"/>
</dbReference>
<dbReference type="InterPro" id="IPR051164">
    <property type="entry name" value="NmrA-like_oxidored"/>
</dbReference>
<evidence type="ECO:0000313" key="4">
    <source>
        <dbReference type="EMBL" id="KAL2817617.1"/>
    </source>
</evidence>
<keyword evidence="2" id="KW-0521">NADP</keyword>
<name>A0ABR4HSB1_9EURO</name>
<evidence type="ECO:0000259" key="3">
    <source>
        <dbReference type="Pfam" id="PF05368"/>
    </source>
</evidence>
<organism evidence="4 5">
    <name type="scientific">Aspergillus granulosus</name>
    <dbReference type="NCBI Taxonomy" id="176169"/>
    <lineage>
        <taxon>Eukaryota</taxon>
        <taxon>Fungi</taxon>
        <taxon>Dikarya</taxon>
        <taxon>Ascomycota</taxon>
        <taxon>Pezizomycotina</taxon>
        <taxon>Eurotiomycetes</taxon>
        <taxon>Eurotiomycetidae</taxon>
        <taxon>Eurotiales</taxon>
        <taxon>Aspergillaceae</taxon>
        <taxon>Aspergillus</taxon>
        <taxon>Aspergillus subgen. Nidulantes</taxon>
    </lineage>
</organism>
<evidence type="ECO:0000256" key="2">
    <source>
        <dbReference type="ARBA" id="ARBA00022857"/>
    </source>
</evidence>
<comment type="caution">
    <text evidence="4">The sequence shown here is derived from an EMBL/GenBank/DDBJ whole genome shotgun (WGS) entry which is preliminary data.</text>
</comment>
<reference evidence="4 5" key="1">
    <citation type="submission" date="2024-07" db="EMBL/GenBank/DDBJ databases">
        <title>Section-level genome sequencing and comparative genomics of Aspergillus sections Usti and Cavernicolus.</title>
        <authorList>
            <consortium name="Lawrence Berkeley National Laboratory"/>
            <person name="Nybo J.L."/>
            <person name="Vesth T.C."/>
            <person name="Theobald S."/>
            <person name="Frisvad J.C."/>
            <person name="Larsen T.O."/>
            <person name="Kjaerboelling I."/>
            <person name="Rothschild-Mancinelli K."/>
            <person name="Lyhne E.K."/>
            <person name="Kogle M.E."/>
            <person name="Barry K."/>
            <person name="Clum A."/>
            <person name="Na H."/>
            <person name="Ledsgaard L."/>
            <person name="Lin J."/>
            <person name="Lipzen A."/>
            <person name="Kuo A."/>
            <person name="Riley R."/>
            <person name="Mondo S."/>
            <person name="Labutti K."/>
            <person name="Haridas S."/>
            <person name="Pangalinan J."/>
            <person name="Salamov A.A."/>
            <person name="Simmons B.A."/>
            <person name="Magnuson J.K."/>
            <person name="Chen J."/>
            <person name="Drula E."/>
            <person name="Henrissat B."/>
            <person name="Wiebenga A."/>
            <person name="Lubbers R.J."/>
            <person name="Gomes A.C."/>
            <person name="Makela M.R."/>
            <person name="Stajich J."/>
            <person name="Grigoriev I.V."/>
            <person name="Mortensen U.H."/>
            <person name="De Vries R.P."/>
            <person name="Baker S.E."/>
            <person name="Andersen M.R."/>
        </authorList>
    </citation>
    <scope>NUCLEOTIDE SEQUENCE [LARGE SCALE GENOMIC DNA]</scope>
    <source>
        <strain evidence="4 5">CBS 588.65</strain>
    </source>
</reference>
<proteinExistence type="inferred from homology"/>
<feature type="domain" description="NmrA-like" evidence="3">
    <location>
        <begin position="5"/>
        <end position="311"/>
    </location>
</feature>
<comment type="similarity">
    <text evidence="1">Belongs to the NmrA-type oxidoreductase family.</text>
</comment>
<keyword evidence="5" id="KW-1185">Reference proteome</keyword>
<dbReference type="EMBL" id="JBFXLT010000017">
    <property type="protein sequence ID" value="KAL2817617.1"/>
    <property type="molecule type" value="Genomic_DNA"/>
</dbReference>
<evidence type="ECO:0000313" key="5">
    <source>
        <dbReference type="Proteomes" id="UP001610334"/>
    </source>
</evidence>
<dbReference type="PANTHER" id="PTHR42748:SF26">
    <property type="entry name" value="NMRA-LIKE DOMAIN-CONTAINING PROTEIN"/>
    <property type="match status" value="1"/>
</dbReference>
<protein>
    <recommendedName>
        <fullName evidence="3">NmrA-like domain-containing protein</fullName>
    </recommendedName>
</protein>
<dbReference type="InterPro" id="IPR008030">
    <property type="entry name" value="NmrA-like"/>
</dbReference>